<accession>A0A3M0KT24</accession>
<proteinExistence type="predicted"/>
<evidence type="ECO:0000313" key="2">
    <source>
        <dbReference type="EMBL" id="RMC16452.1"/>
    </source>
</evidence>
<evidence type="ECO:0000313" key="3">
    <source>
        <dbReference type="Proteomes" id="UP000269221"/>
    </source>
</evidence>
<dbReference type="STRING" id="333673.A0A3M0KT24"/>
<keyword evidence="3" id="KW-1185">Reference proteome</keyword>
<protein>
    <submittedName>
        <fullName evidence="2">Uncharacterized protein</fullName>
    </submittedName>
</protein>
<dbReference type="OrthoDB" id="8625070at2759"/>
<reference evidence="2 3" key="1">
    <citation type="submission" date="2018-07" db="EMBL/GenBank/DDBJ databases">
        <title>A high quality draft genome assembly of the barn swallow (H. rustica rustica).</title>
        <authorList>
            <person name="Formenti G."/>
            <person name="Chiara M."/>
            <person name="Poveda L."/>
            <person name="Francoijs K.-J."/>
            <person name="Bonisoli-Alquati A."/>
            <person name="Canova L."/>
            <person name="Gianfranceschi L."/>
            <person name="Horner D.S."/>
            <person name="Saino N."/>
        </authorList>
    </citation>
    <scope>NUCLEOTIDE SEQUENCE [LARGE SCALE GENOMIC DNA]</scope>
    <source>
        <strain evidence="2">Chelidonia</strain>
        <tissue evidence="2">Blood</tissue>
    </source>
</reference>
<dbReference type="Proteomes" id="UP000269221">
    <property type="component" value="Unassembled WGS sequence"/>
</dbReference>
<feature type="region of interest" description="Disordered" evidence="1">
    <location>
        <begin position="55"/>
        <end position="89"/>
    </location>
</feature>
<gene>
    <name evidence="2" type="ORF">DUI87_06782</name>
</gene>
<dbReference type="EMBL" id="QRBI01000103">
    <property type="protein sequence ID" value="RMC16452.1"/>
    <property type="molecule type" value="Genomic_DNA"/>
</dbReference>
<organism evidence="2 3">
    <name type="scientific">Hirundo rustica rustica</name>
    <dbReference type="NCBI Taxonomy" id="333673"/>
    <lineage>
        <taxon>Eukaryota</taxon>
        <taxon>Metazoa</taxon>
        <taxon>Chordata</taxon>
        <taxon>Craniata</taxon>
        <taxon>Vertebrata</taxon>
        <taxon>Euteleostomi</taxon>
        <taxon>Archelosauria</taxon>
        <taxon>Archosauria</taxon>
        <taxon>Dinosauria</taxon>
        <taxon>Saurischia</taxon>
        <taxon>Theropoda</taxon>
        <taxon>Coelurosauria</taxon>
        <taxon>Aves</taxon>
        <taxon>Neognathae</taxon>
        <taxon>Neoaves</taxon>
        <taxon>Telluraves</taxon>
        <taxon>Australaves</taxon>
        <taxon>Passeriformes</taxon>
        <taxon>Sylvioidea</taxon>
        <taxon>Hirundinidae</taxon>
        <taxon>Hirundo</taxon>
    </lineage>
</organism>
<name>A0A3M0KT24_HIRRU</name>
<evidence type="ECO:0000256" key="1">
    <source>
        <dbReference type="SAM" id="MobiDB-lite"/>
    </source>
</evidence>
<dbReference type="AlphaFoldDB" id="A0A3M0KT24"/>
<sequence>MGCAPSIHVSHSGVIYCRDSEESNSPHQTTTISQGTTTLHGLFVKTDAADSIPSVLAYQSRQPPPSAGPRRKERRESGGASARSRTPHCCSVEAETQTSSSSAKCCGFNKAQGRVLPLGHSSPRQLHRLGQSGWKGPGVLVTVTEREPGCAQGAKKGNGILAWISNGVASRSRAGIVPLCRALVRPQLPVLCPALGSSLEVIEVLEQVQGRKQS</sequence>
<dbReference type="Pfam" id="PF08629">
    <property type="entry name" value="PDE8"/>
    <property type="match status" value="1"/>
</dbReference>
<comment type="caution">
    <text evidence="2">The sequence shown here is derived from an EMBL/GenBank/DDBJ whole genome shotgun (WGS) entry which is preliminary data.</text>
</comment>